<feature type="domain" description="Fibronectin type-III" evidence="12">
    <location>
        <begin position="144"/>
        <end position="238"/>
    </location>
</feature>
<evidence type="ECO:0000313" key="14">
    <source>
        <dbReference type="RefSeq" id="XP_013870098.1"/>
    </source>
</evidence>
<evidence type="ECO:0000256" key="7">
    <source>
        <dbReference type="ARBA" id="ARBA00023136"/>
    </source>
</evidence>
<dbReference type="GeneID" id="106521888"/>
<feature type="transmembrane region" description="Helical" evidence="10">
    <location>
        <begin position="525"/>
        <end position="545"/>
    </location>
</feature>
<sequence>MNLWFLNLQLLWTLTSVLRVFSVEVTVTNNQLMLCKKNKHLCVTKARDCDLRPPDTLQKTLNMTCFYQEIPKRVRSVTCSWSQEASVQPDASLIFSRESKILFCRGVFNPVSKLNVSVRMKDYRTGREIWSQPHPVFLFDAVKPLRSILTVLGSTEDSLVVSWNSSVDGGCRLRYRLNKAPTWTQIADVVSAHADQNVNYTIRNLLPFNVYTAAVACRGESGFWSDWSSGMSGRTLDRVPSRPSELCYRVENKVVAGSVLHLRWKAPDLGETEGRVLGYQVSLSPPGKTLNVSETSAQVEVEEENHSVAVRAFNTAGLGPAALLQISTQNQITLPSLRNLWISSCYPKSQSLLVQWASCPSSSSAVSHVVVEWSSETRPSTRGWTRVDGFTTSYFIIQDVDPEESYLISVFPVHLQLCGPPQSLTASLQQGALMEAISLRVVSVTKTTVTIMWAWQLKSEPIRVESYRAVLRRDSHKQTVSLWPDQLQHTFFNLTPNTEYSVLLQADNVSRSILTVSTYFDEAPAVATATPLLLLTVTVVIISILSRTVYKSYFFPYISSPRLSSTGQWLMNPNPEDCAEKMVLDMKDLEVTDVLKNKSLVLVGPNDRSSPEELNEDVSPRSIGGLGVQTLTFGLSVASVIDAGPIRAQQLLTLQSYGHVDTDLVCEMDYLTNIRTQTEETISSETN</sequence>
<keyword evidence="8 14" id="KW-0675">Receptor</keyword>
<evidence type="ECO:0000256" key="4">
    <source>
        <dbReference type="ARBA" id="ARBA00022729"/>
    </source>
</evidence>
<keyword evidence="13" id="KW-1185">Reference proteome</keyword>
<evidence type="ECO:0000256" key="8">
    <source>
        <dbReference type="ARBA" id="ARBA00023170"/>
    </source>
</evidence>
<dbReference type="KEGG" id="alim:106521888"/>
<keyword evidence="6 10" id="KW-1133">Transmembrane helix</keyword>
<evidence type="ECO:0000256" key="10">
    <source>
        <dbReference type="SAM" id="Phobius"/>
    </source>
</evidence>
<evidence type="ECO:0000256" key="3">
    <source>
        <dbReference type="ARBA" id="ARBA00022692"/>
    </source>
</evidence>
<dbReference type="SUPFAM" id="SSF49265">
    <property type="entry name" value="Fibronectin type III"/>
    <property type="match status" value="2"/>
</dbReference>
<evidence type="ECO:0000256" key="9">
    <source>
        <dbReference type="ARBA" id="ARBA00023180"/>
    </source>
</evidence>
<evidence type="ECO:0000313" key="13">
    <source>
        <dbReference type="Proteomes" id="UP000192220"/>
    </source>
</evidence>
<evidence type="ECO:0000256" key="11">
    <source>
        <dbReference type="SAM" id="SignalP"/>
    </source>
</evidence>
<evidence type="ECO:0000256" key="2">
    <source>
        <dbReference type="ARBA" id="ARBA00008921"/>
    </source>
</evidence>
<dbReference type="SMART" id="SM00060">
    <property type="entry name" value="FN3"/>
    <property type="match status" value="4"/>
</dbReference>
<dbReference type="GO" id="GO:0005886">
    <property type="term" value="C:plasma membrane"/>
    <property type="evidence" value="ECO:0007669"/>
    <property type="project" value="UniProtKB-ARBA"/>
</dbReference>
<dbReference type="Gene3D" id="2.60.40.10">
    <property type="entry name" value="Immunoglobulins"/>
    <property type="match status" value="4"/>
</dbReference>
<dbReference type="InterPro" id="IPR052672">
    <property type="entry name" value="Type1_Cytokine_Rcpt_Type2"/>
</dbReference>
<accession>A0A2I4BQT9</accession>
<keyword evidence="9" id="KW-0325">Glycoprotein</keyword>
<keyword evidence="7 10" id="KW-0472">Membrane</keyword>
<keyword evidence="4 11" id="KW-0732">Signal</keyword>
<dbReference type="InParanoid" id="A0A2I4BQT9"/>
<dbReference type="STRING" id="52670.A0A2I4BQT9"/>
<protein>
    <submittedName>
        <fullName evidence="14">Interleukin-6 receptor subunit beta</fullName>
    </submittedName>
</protein>
<dbReference type="OrthoDB" id="9828391at2759"/>
<gene>
    <name evidence="14" type="primary">LOC106521888</name>
</gene>
<dbReference type="Proteomes" id="UP000192220">
    <property type="component" value="Unplaced"/>
</dbReference>
<proteinExistence type="inferred from homology"/>
<evidence type="ECO:0000256" key="1">
    <source>
        <dbReference type="ARBA" id="ARBA00004479"/>
    </source>
</evidence>
<organism evidence="13 14">
    <name type="scientific">Austrofundulus limnaeus</name>
    <name type="common">Annual killifish</name>
    <dbReference type="NCBI Taxonomy" id="52670"/>
    <lineage>
        <taxon>Eukaryota</taxon>
        <taxon>Metazoa</taxon>
        <taxon>Chordata</taxon>
        <taxon>Craniata</taxon>
        <taxon>Vertebrata</taxon>
        <taxon>Euteleostomi</taxon>
        <taxon>Actinopterygii</taxon>
        <taxon>Neopterygii</taxon>
        <taxon>Teleostei</taxon>
        <taxon>Neoteleostei</taxon>
        <taxon>Acanthomorphata</taxon>
        <taxon>Ovalentaria</taxon>
        <taxon>Atherinomorphae</taxon>
        <taxon>Cyprinodontiformes</taxon>
        <taxon>Rivulidae</taxon>
        <taxon>Austrofundulus</taxon>
    </lineage>
</organism>
<keyword evidence="3 10" id="KW-0812">Transmembrane</keyword>
<dbReference type="PANTHER" id="PTHR48423:SF1">
    <property type="entry name" value="INTERLEUKIN-27 RECEPTOR SUBUNIT ALPHA"/>
    <property type="match status" value="1"/>
</dbReference>
<dbReference type="InterPro" id="IPR013783">
    <property type="entry name" value="Ig-like_fold"/>
</dbReference>
<comment type="subcellular location">
    <subcellularLocation>
        <location evidence="1">Membrane</location>
        <topology evidence="1">Single-pass type I membrane protein</topology>
    </subcellularLocation>
</comment>
<dbReference type="PANTHER" id="PTHR48423">
    <property type="entry name" value="INTERLEUKIN-27 RECEPTOR SUBUNIT ALPHA"/>
    <property type="match status" value="1"/>
</dbReference>
<reference evidence="14" key="1">
    <citation type="submission" date="2025-08" db="UniProtKB">
        <authorList>
            <consortium name="RefSeq"/>
        </authorList>
    </citation>
    <scope>IDENTIFICATION</scope>
</reference>
<keyword evidence="5" id="KW-0677">Repeat</keyword>
<comment type="similarity">
    <text evidence="2">Belongs to the type I cytokine receptor family. Type 2 subfamily.</text>
</comment>
<dbReference type="InterPro" id="IPR036116">
    <property type="entry name" value="FN3_sf"/>
</dbReference>
<feature type="signal peptide" evidence="11">
    <location>
        <begin position="1"/>
        <end position="22"/>
    </location>
</feature>
<dbReference type="InterPro" id="IPR003961">
    <property type="entry name" value="FN3_dom"/>
</dbReference>
<dbReference type="AlphaFoldDB" id="A0A2I4BQT9"/>
<evidence type="ECO:0000256" key="5">
    <source>
        <dbReference type="ARBA" id="ARBA00022737"/>
    </source>
</evidence>
<dbReference type="PROSITE" id="PS50853">
    <property type="entry name" value="FN3"/>
    <property type="match status" value="3"/>
</dbReference>
<evidence type="ECO:0000256" key="6">
    <source>
        <dbReference type="ARBA" id="ARBA00022989"/>
    </source>
</evidence>
<dbReference type="RefSeq" id="XP_013870098.1">
    <property type="nucleotide sequence ID" value="XM_014014644.1"/>
</dbReference>
<feature type="chain" id="PRO_5014114467" evidence="11">
    <location>
        <begin position="23"/>
        <end position="687"/>
    </location>
</feature>
<evidence type="ECO:0000259" key="12">
    <source>
        <dbReference type="PROSITE" id="PS50853"/>
    </source>
</evidence>
<feature type="domain" description="Fibronectin type-III" evidence="12">
    <location>
        <begin position="435"/>
        <end position="531"/>
    </location>
</feature>
<feature type="domain" description="Fibronectin type-III" evidence="12">
    <location>
        <begin position="336"/>
        <end position="433"/>
    </location>
</feature>
<dbReference type="CDD" id="cd00063">
    <property type="entry name" value="FN3"/>
    <property type="match status" value="1"/>
</dbReference>
<name>A0A2I4BQT9_AUSLI</name>